<protein>
    <submittedName>
        <fullName evidence="3">Uncharacterized protein</fullName>
    </submittedName>
</protein>
<keyword evidence="4" id="KW-1185">Reference proteome</keyword>
<feature type="compositionally biased region" description="Polar residues" evidence="1">
    <location>
        <begin position="376"/>
        <end position="401"/>
    </location>
</feature>
<reference evidence="3 4" key="1">
    <citation type="submission" date="2020-11" db="EMBL/GenBank/DDBJ databases">
        <authorList>
            <person name="Wallbank WR R."/>
            <person name="Pardo Diaz C."/>
            <person name="Kozak K."/>
            <person name="Martin S."/>
            <person name="Jiggins C."/>
            <person name="Moest M."/>
            <person name="Warren A I."/>
            <person name="Generalovic N T."/>
            <person name="Byers J.R.P. K."/>
            <person name="Montejo-Kovacevich G."/>
            <person name="Yen C E."/>
        </authorList>
    </citation>
    <scope>NUCLEOTIDE SEQUENCE [LARGE SCALE GENOMIC DNA]</scope>
</reference>
<feature type="transmembrane region" description="Helical" evidence="2">
    <location>
        <begin position="175"/>
        <end position="196"/>
    </location>
</feature>
<feature type="transmembrane region" description="Helical" evidence="2">
    <location>
        <begin position="12"/>
        <end position="35"/>
    </location>
</feature>
<feature type="compositionally biased region" description="Polar residues" evidence="1">
    <location>
        <begin position="76"/>
        <end position="87"/>
    </location>
</feature>
<accession>A0A7R8UNW1</accession>
<gene>
    <name evidence="3" type="ORF">HERILL_LOCUS7187</name>
</gene>
<organism evidence="3 4">
    <name type="scientific">Hermetia illucens</name>
    <name type="common">Black soldier fly</name>
    <dbReference type="NCBI Taxonomy" id="343691"/>
    <lineage>
        <taxon>Eukaryota</taxon>
        <taxon>Metazoa</taxon>
        <taxon>Ecdysozoa</taxon>
        <taxon>Arthropoda</taxon>
        <taxon>Hexapoda</taxon>
        <taxon>Insecta</taxon>
        <taxon>Pterygota</taxon>
        <taxon>Neoptera</taxon>
        <taxon>Endopterygota</taxon>
        <taxon>Diptera</taxon>
        <taxon>Brachycera</taxon>
        <taxon>Stratiomyomorpha</taxon>
        <taxon>Stratiomyidae</taxon>
        <taxon>Hermetiinae</taxon>
        <taxon>Hermetia</taxon>
    </lineage>
</organism>
<feature type="transmembrane region" description="Helical" evidence="2">
    <location>
        <begin position="286"/>
        <end position="308"/>
    </location>
</feature>
<sequence>MFIKTRKGLKRLLLIMKCSVLFCMVVIMMTAILSITGAQNLFQAFDGNCIYACNISFVPRNENATAILNSTLSRTQTSSSKDNASVITSTTEAVTESSTTRETTLRPRKIHHIFRSLESEYPEEDEPDTEEETATARALDISRDQVRNEADYNFLSTMKVDIVKTLWASVSFCDYVLYNQILSAIAAMVCTTMLILYNSSGKSQLDWGIPRPWRIVFPAVIAFGVMSIVSLIHLLVMNSAYRDFCGGLANNLETKTLKCNKLINALRPAINDTWITPGDNYTIHTVTIRITLVAWFAAFLIMLARMIFIIDFRLVRVNLPACAQRRRSTTVESISSESVEVVQKTGKLEAAASKSLEPARAEQSLSSREDVDEFQSAYSHFEPTSTQPTSLEPLLPNQTPRNSHDFDV</sequence>
<evidence type="ECO:0000256" key="2">
    <source>
        <dbReference type="SAM" id="Phobius"/>
    </source>
</evidence>
<dbReference type="AlphaFoldDB" id="A0A7R8UNW1"/>
<evidence type="ECO:0000313" key="4">
    <source>
        <dbReference type="Proteomes" id="UP000594454"/>
    </source>
</evidence>
<feature type="region of interest" description="Disordered" evidence="1">
    <location>
        <begin position="351"/>
        <end position="408"/>
    </location>
</feature>
<dbReference type="InParanoid" id="A0A7R8UNW1"/>
<feature type="transmembrane region" description="Helical" evidence="2">
    <location>
        <begin position="216"/>
        <end position="236"/>
    </location>
</feature>
<keyword evidence="2" id="KW-1133">Transmembrane helix</keyword>
<feature type="compositionally biased region" description="Low complexity" evidence="1">
    <location>
        <begin position="88"/>
        <end position="102"/>
    </location>
</feature>
<dbReference type="OrthoDB" id="8173371at2759"/>
<name>A0A7R8UNW1_HERIL</name>
<keyword evidence="2" id="KW-0472">Membrane</keyword>
<dbReference type="Proteomes" id="UP000594454">
    <property type="component" value="Chromosome 3"/>
</dbReference>
<dbReference type="EMBL" id="LR899011">
    <property type="protein sequence ID" value="CAD7084284.1"/>
    <property type="molecule type" value="Genomic_DNA"/>
</dbReference>
<evidence type="ECO:0000256" key="1">
    <source>
        <dbReference type="SAM" id="MobiDB-lite"/>
    </source>
</evidence>
<feature type="region of interest" description="Disordered" evidence="1">
    <location>
        <begin position="76"/>
        <end position="104"/>
    </location>
</feature>
<proteinExistence type="predicted"/>
<keyword evidence="2" id="KW-0812">Transmembrane</keyword>
<evidence type="ECO:0000313" key="3">
    <source>
        <dbReference type="EMBL" id="CAD7084284.1"/>
    </source>
</evidence>